<gene>
    <name evidence="1" type="ORF">AWM79_00480</name>
</gene>
<organism evidence="1 2">
    <name type="scientific">Pseudomonas agarici</name>
    <dbReference type="NCBI Taxonomy" id="46677"/>
    <lineage>
        <taxon>Bacteria</taxon>
        <taxon>Pseudomonadati</taxon>
        <taxon>Pseudomonadota</taxon>
        <taxon>Gammaproteobacteria</taxon>
        <taxon>Pseudomonadales</taxon>
        <taxon>Pseudomonadaceae</taxon>
        <taxon>Pseudomonas</taxon>
    </lineage>
</organism>
<sequence>MVIALFTGNAYADTATCPHTATIKEQPLKDGGFSYSAPGPEGRMWTGENEYAAKSYLGEVNFTNAKFNTDSQAVICSYEGDGEAGIRLALKPFNQWKAANGTAWQKQDCADSDISKCSFEYQK</sequence>
<protein>
    <recommendedName>
        <fullName evidence="3">DUF3757 domain-containing protein</fullName>
    </recommendedName>
</protein>
<dbReference type="KEGG" id="pagb:AWM79_00480"/>
<evidence type="ECO:0000313" key="2">
    <source>
        <dbReference type="Proteomes" id="UP000063229"/>
    </source>
</evidence>
<name>A0A109RCV0_PSEAA</name>
<dbReference type="EMBL" id="CP014135">
    <property type="protein sequence ID" value="AMB83865.1"/>
    <property type="molecule type" value="Genomic_DNA"/>
</dbReference>
<reference evidence="2" key="1">
    <citation type="submission" date="2016-01" db="EMBL/GenBank/DDBJ databases">
        <authorList>
            <person name="Storey N.H."/>
            <person name="Neuman B.W."/>
        </authorList>
    </citation>
    <scope>NUCLEOTIDE SEQUENCE [LARGE SCALE GENOMIC DNA]</scope>
    <source>
        <strain evidence="2">NCPPB 2472</strain>
    </source>
</reference>
<evidence type="ECO:0008006" key="3">
    <source>
        <dbReference type="Google" id="ProtNLM"/>
    </source>
</evidence>
<keyword evidence="2" id="KW-1185">Reference proteome</keyword>
<dbReference type="Proteomes" id="UP000063229">
    <property type="component" value="Chromosome"/>
</dbReference>
<proteinExistence type="predicted"/>
<accession>A0A109RCV0</accession>
<dbReference type="AlphaFoldDB" id="A0A109RCV0"/>
<evidence type="ECO:0000313" key="1">
    <source>
        <dbReference type="EMBL" id="AMB83865.1"/>
    </source>
</evidence>